<dbReference type="AlphaFoldDB" id="A0A1I3VWM3"/>
<evidence type="ECO:0000259" key="1">
    <source>
        <dbReference type="Pfam" id="PF11860"/>
    </source>
</evidence>
<dbReference type="STRING" id="1477437.SAMN05444682_1274"/>
<name>A0A1I3VWM3_9SPHI</name>
<protein>
    <recommendedName>
        <fullName evidence="1">N-acetylmuramidase domain-containing protein</fullName>
    </recommendedName>
</protein>
<dbReference type="Proteomes" id="UP000198670">
    <property type="component" value="Unassembled WGS sequence"/>
</dbReference>
<sequence length="180" mass="21216">MIKEIARNNGLPYAALKSFDEVECPGRGFNDDGRLLIQFEPVWFKRHEPFAPSGKWSVNKVDIQSREWEAFNDAWKIDPDSAMKSTSIGRPQIMGFHYERLGYKTVGDMWDDFKRGEYQQVLALVRFIKTDAKLYKALMSRDWHMVASIYNGAKYREMAKKWGREPYDISLRKAYEKWSK</sequence>
<dbReference type="EMBL" id="FOQO01000027">
    <property type="protein sequence ID" value="SFJ98636.1"/>
    <property type="molecule type" value="Genomic_DNA"/>
</dbReference>
<accession>A0A1I3VWM3</accession>
<proteinExistence type="predicted"/>
<evidence type="ECO:0000313" key="2">
    <source>
        <dbReference type="EMBL" id="SFJ98636.1"/>
    </source>
</evidence>
<reference evidence="2 3" key="1">
    <citation type="submission" date="2016-10" db="EMBL/GenBank/DDBJ databases">
        <authorList>
            <person name="de Groot N.N."/>
        </authorList>
    </citation>
    <scope>NUCLEOTIDE SEQUENCE [LARGE SCALE GENOMIC DNA]</scope>
    <source>
        <strain evidence="2 3">RK1</strain>
    </source>
</reference>
<organism evidence="2 3">
    <name type="scientific">Parapedobacter indicus</name>
    <dbReference type="NCBI Taxonomy" id="1477437"/>
    <lineage>
        <taxon>Bacteria</taxon>
        <taxon>Pseudomonadati</taxon>
        <taxon>Bacteroidota</taxon>
        <taxon>Sphingobacteriia</taxon>
        <taxon>Sphingobacteriales</taxon>
        <taxon>Sphingobacteriaceae</taxon>
        <taxon>Parapedobacter</taxon>
    </lineage>
</organism>
<evidence type="ECO:0000313" key="3">
    <source>
        <dbReference type="Proteomes" id="UP000198670"/>
    </source>
</evidence>
<dbReference type="Pfam" id="PF11860">
    <property type="entry name" value="Muramidase"/>
    <property type="match status" value="1"/>
</dbReference>
<feature type="domain" description="N-acetylmuramidase" evidence="1">
    <location>
        <begin position="14"/>
        <end position="178"/>
    </location>
</feature>
<dbReference type="InterPro" id="IPR024408">
    <property type="entry name" value="Muramidase"/>
</dbReference>
<keyword evidence="3" id="KW-1185">Reference proteome</keyword>
<gene>
    <name evidence="2" type="ORF">SAMN05444682_1274</name>
</gene>